<evidence type="ECO:0000313" key="3">
    <source>
        <dbReference type="Proteomes" id="UP001046870"/>
    </source>
</evidence>
<proteinExistence type="predicted"/>
<feature type="region of interest" description="Disordered" evidence="1">
    <location>
        <begin position="47"/>
        <end position="93"/>
    </location>
</feature>
<dbReference type="Proteomes" id="UP001046870">
    <property type="component" value="Chromosome 13"/>
</dbReference>
<comment type="caution">
    <text evidence="2">The sequence shown here is derived from an EMBL/GenBank/DDBJ whole genome shotgun (WGS) entry which is preliminary data.</text>
</comment>
<gene>
    <name evidence="2" type="ORF">MATL_G00160030</name>
</gene>
<feature type="region of interest" description="Disordered" evidence="1">
    <location>
        <begin position="1"/>
        <end position="31"/>
    </location>
</feature>
<dbReference type="OrthoDB" id="10477811at2759"/>
<organism evidence="2 3">
    <name type="scientific">Megalops atlanticus</name>
    <name type="common">Tarpon</name>
    <name type="synonym">Clupea gigantea</name>
    <dbReference type="NCBI Taxonomy" id="7932"/>
    <lineage>
        <taxon>Eukaryota</taxon>
        <taxon>Metazoa</taxon>
        <taxon>Chordata</taxon>
        <taxon>Craniata</taxon>
        <taxon>Vertebrata</taxon>
        <taxon>Euteleostomi</taxon>
        <taxon>Actinopterygii</taxon>
        <taxon>Neopterygii</taxon>
        <taxon>Teleostei</taxon>
        <taxon>Elopiformes</taxon>
        <taxon>Megalopidae</taxon>
        <taxon>Megalops</taxon>
    </lineage>
</organism>
<reference evidence="2" key="1">
    <citation type="submission" date="2021-01" db="EMBL/GenBank/DDBJ databases">
        <authorList>
            <person name="Zahm M."/>
            <person name="Roques C."/>
            <person name="Cabau C."/>
            <person name="Klopp C."/>
            <person name="Donnadieu C."/>
            <person name="Jouanno E."/>
            <person name="Lampietro C."/>
            <person name="Louis A."/>
            <person name="Herpin A."/>
            <person name="Echchiki A."/>
            <person name="Berthelot C."/>
            <person name="Parey E."/>
            <person name="Roest-Crollius H."/>
            <person name="Braasch I."/>
            <person name="Postlethwait J."/>
            <person name="Bobe J."/>
            <person name="Montfort J."/>
            <person name="Bouchez O."/>
            <person name="Begum T."/>
            <person name="Mejri S."/>
            <person name="Adams A."/>
            <person name="Chen W.-J."/>
            <person name="Guiguen Y."/>
        </authorList>
    </citation>
    <scope>NUCLEOTIDE SEQUENCE</scope>
    <source>
        <strain evidence="2">YG-15Mar2019-1</strain>
        <tissue evidence="2">Brain</tissue>
    </source>
</reference>
<dbReference type="AlphaFoldDB" id="A0A9D3PT24"/>
<name>A0A9D3PT24_MEGAT</name>
<evidence type="ECO:0000313" key="2">
    <source>
        <dbReference type="EMBL" id="KAG7465987.1"/>
    </source>
</evidence>
<evidence type="ECO:0000256" key="1">
    <source>
        <dbReference type="SAM" id="MobiDB-lite"/>
    </source>
</evidence>
<protein>
    <submittedName>
        <fullName evidence="2">Uncharacterized protein</fullName>
    </submittedName>
</protein>
<dbReference type="EMBL" id="JAFDVH010000013">
    <property type="protein sequence ID" value="KAG7465987.1"/>
    <property type="molecule type" value="Genomic_DNA"/>
</dbReference>
<sequence length="93" mass="10140">MGCTSSIKIKSKNVPTEPPKDDTGRSKTPFSTEVVHDLTSINVEQKETVEPDAQTVLEVERIQESKAGSQEEMEDLPGIPASTDTDNHKQEGS</sequence>
<keyword evidence="3" id="KW-1185">Reference proteome</keyword>
<accession>A0A9D3PT24</accession>